<evidence type="ECO:0000313" key="2">
    <source>
        <dbReference type="Proteomes" id="UP000053699"/>
    </source>
</evidence>
<comment type="caution">
    <text evidence="1">The sequence shown here is derived from an EMBL/GenBank/DDBJ whole genome shotgun (WGS) entry which is preliminary data.</text>
</comment>
<accession>A0A0F4ES61</accession>
<keyword evidence="2" id="KW-1185">Reference proteome</keyword>
<evidence type="ECO:0000313" key="1">
    <source>
        <dbReference type="EMBL" id="KJX75816.1"/>
    </source>
</evidence>
<dbReference type="Proteomes" id="UP000053699">
    <property type="component" value="Unassembled WGS sequence"/>
</dbReference>
<protein>
    <submittedName>
        <fullName evidence="1">Uncharacterized protein</fullName>
    </submittedName>
</protein>
<name>A0A0F4ES61_9MYCO</name>
<dbReference type="PATRIC" id="fig|480418.6.peg.457"/>
<organism evidence="1 2">
    <name type="scientific">Mycobacterium lepromatosis</name>
    <dbReference type="NCBI Taxonomy" id="480418"/>
    <lineage>
        <taxon>Bacteria</taxon>
        <taxon>Bacillati</taxon>
        <taxon>Actinomycetota</taxon>
        <taxon>Actinomycetes</taxon>
        <taxon>Mycobacteriales</taxon>
        <taxon>Mycobacteriaceae</taxon>
        <taxon>Mycobacterium</taxon>
    </lineage>
</organism>
<gene>
    <name evidence="1" type="ORF">MLPM_0152</name>
</gene>
<dbReference type="AlphaFoldDB" id="A0A0F4ES61"/>
<reference evidence="1 2" key="1">
    <citation type="journal article" date="2015" name="Proc. Natl. Acad. Sci. U.S.A.">
        <title>Insight into the evolution and origin of leprosy bacilli from the genome sequence of Mycobacterium lepromatosis.</title>
        <authorList>
            <person name="Singh P."/>
            <person name="Benjak A."/>
            <person name="Schuenemann V.J."/>
            <person name="Herbig A."/>
            <person name="Avanzi C."/>
            <person name="Busso P."/>
            <person name="Nieselt K."/>
            <person name="Krause J."/>
            <person name="Vera-Cabrera L."/>
            <person name="Cole S.T."/>
        </authorList>
    </citation>
    <scope>NUCLEOTIDE SEQUENCE [LARGE SCALE GENOMIC DNA]</scope>
    <source>
        <strain evidence="1 2">Mx1-22A</strain>
    </source>
</reference>
<sequence>MSLGAADSEFNLSNIGVAQQRMTGYTSIISHYDLR</sequence>
<dbReference type="EMBL" id="JRPY01000011">
    <property type="protein sequence ID" value="KJX75816.1"/>
    <property type="molecule type" value="Genomic_DNA"/>
</dbReference>
<proteinExistence type="predicted"/>